<dbReference type="EMBL" id="JNHM01000174">
    <property type="protein sequence ID" value="KDS43704.1"/>
    <property type="molecule type" value="Genomic_DNA"/>
</dbReference>
<reference evidence="1 2" key="1">
    <citation type="submission" date="2014-04" db="EMBL/GenBank/DDBJ databases">
        <authorList>
            <person name="Sears C."/>
            <person name="Carroll K."/>
            <person name="Sack B.R."/>
            <person name="Qadri F."/>
            <person name="Myers L.L."/>
            <person name="Chung G.-T."/>
            <person name="Escheverria P."/>
            <person name="Fraser C.M."/>
            <person name="Sadzewicz L."/>
            <person name="Shefchek K.A."/>
            <person name="Tallon L."/>
            <person name="Das S.P."/>
            <person name="Daugherty S."/>
            <person name="Mongodin E.F."/>
        </authorList>
    </citation>
    <scope>NUCLEOTIDE SEQUENCE [LARGE SCALE GENOMIC DNA]</scope>
    <source>
        <strain evidence="1 2">3975 RP4</strain>
    </source>
</reference>
<name>A0A069S9Y8_PHOVU</name>
<gene>
    <name evidence="1" type="ORF">M099_4504</name>
</gene>
<comment type="caution">
    <text evidence="1">The sequence shown here is derived from an EMBL/GenBank/DDBJ whole genome shotgun (WGS) entry which is preliminary data.</text>
</comment>
<proteinExistence type="predicted"/>
<organism evidence="1 2">
    <name type="scientific">Phocaeicola vulgatus str. 3975 RP4</name>
    <dbReference type="NCBI Taxonomy" id="1339352"/>
    <lineage>
        <taxon>Bacteria</taxon>
        <taxon>Pseudomonadati</taxon>
        <taxon>Bacteroidota</taxon>
        <taxon>Bacteroidia</taxon>
        <taxon>Bacteroidales</taxon>
        <taxon>Bacteroidaceae</taxon>
        <taxon>Phocaeicola</taxon>
    </lineage>
</organism>
<evidence type="ECO:0000313" key="1">
    <source>
        <dbReference type="EMBL" id="KDS43704.1"/>
    </source>
</evidence>
<dbReference type="AlphaFoldDB" id="A0A069S9Y8"/>
<accession>A0A069S9Y8</accession>
<dbReference type="PATRIC" id="fig|1339352.3.peg.4216"/>
<evidence type="ECO:0000313" key="2">
    <source>
        <dbReference type="Proteomes" id="UP000027661"/>
    </source>
</evidence>
<protein>
    <submittedName>
        <fullName evidence="1">Uncharacterized protein</fullName>
    </submittedName>
</protein>
<sequence>MAQSGTAGLLTNDERERRQTIYKLGVDLHAIDIEQEYFKGQKRHFALNVRRNRNRERNFNTNKPIGIITKG</sequence>
<dbReference type="Proteomes" id="UP000027661">
    <property type="component" value="Unassembled WGS sequence"/>
</dbReference>